<dbReference type="Gramene" id="KMS95192">
    <property type="protein sequence ID" value="KMS95192"/>
    <property type="gene ID" value="BVRB_011470"/>
</dbReference>
<protein>
    <submittedName>
        <fullName evidence="2">Uncharacterized protein</fullName>
    </submittedName>
</protein>
<organism evidence="2 3">
    <name type="scientific">Beta vulgaris subsp. vulgaris</name>
    <name type="common">Beet</name>
    <dbReference type="NCBI Taxonomy" id="3555"/>
    <lineage>
        <taxon>Eukaryota</taxon>
        <taxon>Viridiplantae</taxon>
        <taxon>Streptophyta</taxon>
        <taxon>Embryophyta</taxon>
        <taxon>Tracheophyta</taxon>
        <taxon>Spermatophyta</taxon>
        <taxon>Magnoliopsida</taxon>
        <taxon>eudicotyledons</taxon>
        <taxon>Gunneridae</taxon>
        <taxon>Pentapetalae</taxon>
        <taxon>Caryophyllales</taxon>
        <taxon>Chenopodiaceae</taxon>
        <taxon>Betoideae</taxon>
        <taxon>Beta</taxon>
    </lineage>
</organism>
<name>A0A0J8B5V7_BETVV</name>
<keyword evidence="3" id="KW-1185">Reference proteome</keyword>
<evidence type="ECO:0000256" key="1">
    <source>
        <dbReference type="SAM" id="MobiDB-lite"/>
    </source>
</evidence>
<dbReference type="AlphaFoldDB" id="A0A0J8B5V7"/>
<gene>
    <name evidence="2" type="ORF">BVRB_011470</name>
</gene>
<dbReference type="EMBL" id="KQ090521">
    <property type="protein sequence ID" value="KMS95192.1"/>
    <property type="molecule type" value="Genomic_DNA"/>
</dbReference>
<reference evidence="2 3" key="1">
    <citation type="journal article" date="2014" name="Nature">
        <title>The genome of the recently domesticated crop plant sugar beet (Beta vulgaris).</title>
        <authorList>
            <person name="Dohm J.C."/>
            <person name="Minoche A.E."/>
            <person name="Holtgrawe D."/>
            <person name="Capella-Gutierrez S."/>
            <person name="Zakrzewski F."/>
            <person name="Tafer H."/>
            <person name="Rupp O."/>
            <person name="Sorensen T.R."/>
            <person name="Stracke R."/>
            <person name="Reinhardt R."/>
            <person name="Goesmann A."/>
            <person name="Kraft T."/>
            <person name="Schulz B."/>
            <person name="Stadler P.F."/>
            <person name="Schmidt T."/>
            <person name="Gabaldon T."/>
            <person name="Lehrach H."/>
            <person name="Weisshaar B."/>
            <person name="Himmelbauer H."/>
        </authorList>
    </citation>
    <scope>NUCLEOTIDE SEQUENCE [LARGE SCALE GENOMIC DNA]</scope>
    <source>
        <tissue evidence="2">Taproot</tissue>
    </source>
</reference>
<sequence length="108" mass="11794">MLQGALVKSPTRYLRREGRPGALVEWPSSALELCWPSPSGCSGRMVDQLSRALLVESERVLWSSGRAVVSSFAGQVREGRPGALVERDDQMPWSKGRLGTRGWPTAGL</sequence>
<proteinExistence type="predicted"/>
<dbReference type="Proteomes" id="UP000035740">
    <property type="component" value="Unassembled WGS sequence"/>
</dbReference>
<feature type="region of interest" description="Disordered" evidence="1">
    <location>
        <begin position="83"/>
        <end position="108"/>
    </location>
</feature>
<evidence type="ECO:0000313" key="2">
    <source>
        <dbReference type="EMBL" id="KMS95192.1"/>
    </source>
</evidence>
<accession>A0A0J8B5V7</accession>
<evidence type="ECO:0000313" key="3">
    <source>
        <dbReference type="Proteomes" id="UP000035740"/>
    </source>
</evidence>